<dbReference type="PANTHER" id="PTHR13218:SF8">
    <property type="entry name" value="TRANSCRIPTION INITIATION FACTOR TFIID SUBUNIT 11"/>
    <property type="match status" value="1"/>
</dbReference>
<dbReference type="FunFam" id="1.10.20.10:FF:000055">
    <property type="entry name" value="Transcription initiation factor TFIID subunit 11"/>
    <property type="match status" value="1"/>
</dbReference>
<name>A0AA38L2M1_TAXCH</name>
<evidence type="ECO:0000256" key="2">
    <source>
        <dbReference type="ARBA" id="ARBA00009788"/>
    </source>
</evidence>
<keyword evidence="11" id="KW-1185">Reference proteome</keyword>
<gene>
    <name evidence="10" type="ORF">KI387_036781</name>
</gene>
<feature type="compositionally biased region" description="Acidic residues" evidence="8">
    <location>
        <begin position="85"/>
        <end position="94"/>
    </location>
</feature>
<keyword evidence="3" id="KW-0805">Transcription regulation</keyword>
<evidence type="ECO:0000259" key="9">
    <source>
        <dbReference type="Pfam" id="PF04719"/>
    </source>
</evidence>
<dbReference type="GO" id="GO:0046982">
    <property type="term" value="F:protein heterodimerization activity"/>
    <property type="evidence" value="ECO:0007669"/>
    <property type="project" value="InterPro"/>
</dbReference>
<evidence type="ECO:0000256" key="3">
    <source>
        <dbReference type="ARBA" id="ARBA00023015"/>
    </source>
</evidence>
<dbReference type="InterPro" id="IPR045127">
    <property type="entry name" value="TAF11-like"/>
</dbReference>
<protein>
    <recommendedName>
        <fullName evidence="9">TAFII28-like protein domain-containing protein</fullName>
    </recommendedName>
</protein>
<keyword evidence="6" id="KW-0539">Nucleus</keyword>
<accession>A0AA38L2M1</accession>
<dbReference type="GO" id="GO:0016251">
    <property type="term" value="F:RNA polymerase II general transcription initiation factor activity"/>
    <property type="evidence" value="ECO:0007669"/>
    <property type="project" value="TreeGrafter"/>
</dbReference>
<reference evidence="10 11" key="1">
    <citation type="journal article" date="2021" name="Nat. Plants">
        <title>The Taxus genome provides insights into paclitaxel biosynthesis.</title>
        <authorList>
            <person name="Xiong X."/>
            <person name="Gou J."/>
            <person name="Liao Q."/>
            <person name="Li Y."/>
            <person name="Zhou Q."/>
            <person name="Bi G."/>
            <person name="Li C."/>
            <person name="Du R."/>
            <person name="Wang X."/>
            <person name="Sun T."/>
            <person name="Guo L."/>
            <person name="Liang H."/>
            <person name="Lu P."/>
            <person name="Wu Y."/>
            <person name="Zhang Z."/>
            <person name="Ro D.K."/>
            <person name="Shang Y."/>
            <person name="Huang S."/>
            <person name="Yan J."/>
        </authorList>
    </citation>
    <scope>NUCLEOTIDE SEQUENCE [LARGE SCALE GENOMIC DNA]</scope>
    <source>
        <strain evidence="10">Ta-2019</strain>
    </source>
</reference>
<dbReference type="Pfam" id="PF04719">
    <property type="entry name" value="TAFII28"/>
    <property type="match status" value="1"/>
</dbReference>
<sequence length="207" mass="22916">MSLDPFESAFNESVTPPDSPVPSPTNSEAAGAGKEDSSKNKGIISSPVNSDDEDYDGPDAPPHSQEEPQQPANPPDAAKAAAAKDDDDDYEENENVDVELGKYQSEDPDKTERFTAILKQFMPDQMERYESFRRSGFQKANMRRLLQNIAGCPVSMPMTIVMSGVAKMFVGELVETGRMVMTERNESGPIRPCHLREAYRRLKLEGK</sequence>
<organism evidence="10 11">
    <name type="scientific">Taxus chinensis</name>
    <name type="common">Chinese yew</name>
    <name type="synonym">Taxus wallichiana var. chinensis</name>
    <dbReference type="NCBI Taxonomy" id="29808"/>
    <lineage>
        <taxon>Eukaryota</taxon>
        <taxon>Viridiplantae</taxon>
        <taxon>Streptophyta</taxon>
        <taxon>Embryophyta</taxon>
        <taxon>Tracheophyta</taxon>
        <taxon>Spermatophyta</taxon>
        <taxon>Pinopsida</taxon>
        <taxon>Pinidae</taxon>
        <taxon>Conifers II</taxon>
        <taxon>Cupressales</taxon>
        <taxon>Taxaceae</taxon>
        <taxon>Taxus</taxon>
    </lineage>
</organism>
<evidence type="ECO:0000256" key="5">
    <source>
        <dbReference type="ARBA" id="ARBA00023163"/>
    </source>
</evidence>
<dbReference type="Proteomes" id="UP000824469">
    <property type="component" value="Unassembled WGS sequence"/>
</dbReference>
<evidence type="ECO:0000256" key="1">
    <source>
        <dbReference type="ARBA" id="ARBA00004123"/>
    </source>
</evidence>
<dbReference type="CDD" id="cd08048">
    <property type="entry name" value="HFD_TAF11"/>
    <property type="match status" value="1"/>
</dbReference>
<dbReference type="OMA" id="DITEMFI"/>
<comment type="caution">
    <text evidence="10">The sequence shown here is derived from an EMBL/GenBank/DDBJ whole genome shotgun (WGS) entry which is preliminary data.</text>
</comment>
<dbReference type="Gene3D" id="1.10.20.10">
    <property type="entry name" value="Histone, subunit A"/>
    <property type="match status" value="1"/>
</dbReference>
<feature type="region of interest" description="Disordered" evidence="8">
    <location>
        <begin position="1"/>
        <end position="94"/>
    </location>
</feature>
<comment type="similarity">
    <text evidence="2">Belongs to the TAF11 family.</text>
</comment>
<keyword evidence="5" id="KW-0804">Transcription</keyword>
<feature type="non-terminal residue" evidence="10">
    <location>
        <position position="1"/>
    </location>
</feature>
<comment type="subcellular location">
    <subcellularLocation>
        <location evidence="1">Nucleus</location>
    </subcellularLocation>
</comment>
<evidence type="ECO:0000256" key="7">
    <source>
        <dbReference type="ARBA" id="ARBA00058775"/>
    </source>
</evidence>
<comment type="function">
    <text evidence="7">TAFs are components of the transcription factor IID (TFIID) complex that is essential for mediating regulation of RNA polymerase transcription.</text>
</comment>
<proteinExistence type="inferred from homology"/>
<dbReference type="SUPFAM" id="SSF47113">
    <property type="entry name" value="Histone-fold"/>
    <property type="match status" value="1"/>
</dbReference>
<keyword evidence="4" id="KW-0010">Activator</keyword>
<evidence type="ECO:0000313" key="11">
    <source>
        <dbReference type="Proteomes" id="UP000824469"/>
    </source>
</evidence>
<dbReference type="GO" id="GO:0005669">
    <property type="term" value="C:transcription factor TFIID complex"/>
    <property type="evidence" value="ECO:0007669"/>
    <property type="project" value="InterPro"/>
</dbReference>
<evidence type="ECO:0000256" key="4">
    <source>
        <dbReference type="ARBA" id="ARBA00023159"/>
    </source>
</evidence>
<dbReference type="InterPro" id="IPR006809">
    <property type="entry name" value="TAFII28_dom"/>
</dbReference>
<evidence type="ECO:0000313" key="10">
    <source>
        <dbReference type="EMBL" id="KAH9308870.1"/>
    </source>
</evidence>
<feature type="domain" description="TAFII28-like protein" evidence="9">
    <location>
        <begin position="117"/>
        <end position="201"/>
    </location>
</feature>
<dbReference type="EMBL" id="JAHRHJ020000007">
    <property type="protein sequence ID" value="KAH9308870.1"/>
    <property type="molecule type" value="Genomic_DNA"/>
</dbReference>
<dbReference type="GO" id="GO:0051123">
    <property type="term" value="P:RNA polymerase II preinitiation complex assembly"/>
    <property type="evidence" value="ECO:0007669"/>
    <property type="project" value="InterPro"/>
</dbReference>
<dbReference type="InterPro" id="IPR009072">
    <property type="entry name" value="Histone-fold"/>
</dbReference>
<dbReference type="PANTHER" id="PTHR13218">
    <property type="entry name" value="TRANSCRIPTION INITIATION FACTOR TFIID SUBUNIT 11-RELATED"/>
    <property type="match status" value="1"/>
</dbReference>
<evidence type="ECO:0000256" key="6">
    <source>
        <dbReference type="ARBA" id="ARBA00023242"/>
    </source>
</evidence>
<evidence type="ECO:0000256" key="8">
    <source>
        <dbReference type="SAM" id="MobiDB-lite"/>
    </source>
</evidence>
<dbReference type="AlphaFoldDB" id="A0AA38L2M1"/>